<dbReference type="InterPro" id="IPR001607">
    <property type="entry name" value="Znf_UBP"/>
</dbReference>
<evidence type="ECO:0000256" key="5">
    <source>
        <dbReference type="ARBA" id="ARBA00022771"/>
    </source>
</evidence>
<keyword evidence="4" id="KW-0747">Spliceosome</keyword>
<dbReference type="RefSeq" id="XP_018987424.1">
    <property type="nucleotide sequence ID" value="XM_019132493.1"/>
</dbReference>
<dbReference type="GeneID" id="30150346"/>
<evidence type="ECO:0000256" key="9">
    <source>
        <dbReference type="PROSITE-ProRule" id="PRU00502"/>
    </source>
</evidence>
<keyword evidence="6" id="KW-0862">Zinc</keyword>
<dbReference type="InterPro" id="IPR013083">
    <property type="entry name" value="Znf_RING/FYVE/PHD"/>
</dbReference>
<dbReference type="InterPro" id="IPR050185">
    <property type="entry name" value="Ub_carboxyl-term_hydrolase"/>
</dbReference>
<evidence type="ECO:0000313" key="13">
    <source>
        <dbReference type="Proteomes" id="UP000094336"/>
    </source>
</evidence>
<dbReference type="SUPFAM" id="SSF57850">
    <property type="entry name" value="RING/U-box"/>
    <property type="match status" value="1"/>
</dbReference>
<dbReference type="GO" id="GO:0016579">
    <property type="term" value="P:protein deubiquitination"/>
    <property type="evidence" value="ECO:0007669"/>
    <property type="project" value="InterPro"/>
</dbReference>
<dbReference type="Gene3D" id="3.90.70.10">
    <property type="entry name" value="Cysteine proteinases"/>
    <property type="match status" value="1"/>
</dbReference>
<dbReference type="InterPro" id="IPR033809">
    <property type="entry name" value="USP39"/>
</dbReference>
<dbReference type="GO" id="GO:0005681">
    <property type="term" value="C:spliceosomal complex"/>
    <property type="evidence" value="ECO:0007669"/>
    <property type="project" value="UniProtKB-KW"/>
</dbReference>
<dbReference type="InterPro" id="IPR038765">
    <property type="entry name" value="Papain-like_cys_pep_sf"/>
</dbReference>
<evidence type="ECO:0000256" key="8">
    <source>
        <dbReference type="ARBA" id="ARBA00023242"/>
    </source>
</evidence>
<evidence type="ECO:0000256" key="2">
    <source>
        <dbReference type="ARBA" id="ARBA00022664"/>
    </source>
</evidence>
<dbReference type="SUPFAM" id="SSF54001">
    <property type="entry name" value="Cysteine proteinases"/>
    <property type="match status" value="1"/>
</dbReference>
<dbReference type="SMART" id="SM00290">
    <property type="entry name" value="ZnF_UBP"/>
    <property type="match status" value="1"/>
</dbReference>
<evidence type="ECO:0000256" key="1">
    <source>
        <dbReference type="ARBA" id="ARBA00004123"/>
    </source>
</evidence>
<dbReference type="Pfam" id="PF02148">
    <property type="entry name" value="zf-UBP"/>
    <property type="match status" value="1"/>
</dbReference>
<accession>A0A1E3QWR1</accession>
<name>A0A1E3QWR1_9ASCO</name>
<dbReference type="PANTHER" id="PTHR21646:SF16">
    <property type="entry name" value="U4_U6.U5 TRI-SNRNP-ASSOCIATED PROTEIN 2"/>
    <property type="match status" value="1"/>
</dbReference>
<evidence type="ECO:0000256" key="3">
    <source>
        <dbReference type="ARBA" id="ARBA00022723"/>
    </source>
</evidence>
<evidence type="ECO:0008006" key="14">
    <source>
        <dbReference type="Google" id="ProtNLM"/>
    </source>
</evidence>
<dbReference type="PANTHER" id="PTHR21646">
    <property type="entry name" value="UBIQUITIN CARBOXYL-TERMINAL HYDROLASE"/>
    <property type="match status" value="1"/>
</dbReference>
<dbReference type="EMBL" id="KV454427">
    <property type="protein sequence ID" value="ODQ82096.1"/>
    <property type="molecule type" value="Genomic_DNA"/>
</dbReference>
<keyword evidence="3" id="KW-0479">Metal-binding</keyword>
<dbReference type="OrthoDB" id="10263353at2759"/>
<evidence type="ECO:0000313" key="12">
    <source>
        <dbReference type="EMBL" id="ODQ82096.1"/>
    </source>
</evidence>
<organism evidence="12 13">
    <name type="scientific">Babjeviella inositovora NRRL Y-12698</name>
    <dbReference type="NCBI Taxonomy" id="984486"/>
    <lineage>
        <taxon>Eukaryota</taxon>
        <taxon>Fungi</taxon>
        <taxon>Dikarya</taxon>
        <taxon>Ascomycota</taxon>
        <taxon>Saccharomycotina</taxon>
        <taxon>Pichiomycetes</taxon>
        <taxon>Serinales incertae sedis</taxon>
        <taxon>Babjeviella</taxon>
    </lineage>
</organism>
<gene>
    <name evidence="12" type="ORF">BABINDRAFT_6705</name>
</gene>
<dbReference type="GO" id="GO:0004843">
    <property type="term" value="F:cysteine-type deubiquitinase activity"/>
    <property type="evidence" value="ECO:0007669"/>
    <property type="project" value="InterPro"/>
</dbReference>
<reference evidence="13" key="1">
    <citation type="submission" date="2016-05" db="EMBL/GenBank/DDBJ databases">
        <title>Comparative genomics of biotechnologically important yeasts.</title>
        <authorList>
            <consortium name="DOE Joint Genome Institute"/>
            <person name="Riley R."/>
            <person name="Haridas S."/>
            <person name="Wolfe K.H."/>
            <person name="Lopes M.R."/>
            <person name="Hittinger C.T."/>
            <person name="Goker M."/>
            <person name="Salamov A."/>
            <person name="Wisecaver J."/>
            <person name="Long T.M."/>
            <person name="Aerts A.L."/>
            <person name="Barry K."/>
            <person name="Choi C."/>
            <person name="Clum A."/>
            <person name="Coughlan A.Y."/>
            <person name="Deshpande S."/>
            <person name="Douglass A.P."/>
            <person name="Hanson S.J."/>
            <person name="Klenk H.-P."/>
            <person name="Labutti K."/>
            <person name="Lapidus A."/>
            <person name="Lindquist E."/>
            <person name="Lipzen A."/>
            <person name="Meier-Kolthoff J.P."/>
            <person name="Ohm R.A."/>
            <person name="Otillar R.P."/>
            <person name="Pangilinan J."/>
            <person name="Peng Y."/>
            <person name="Rokas A."/>
            <person name="Rosa C.A."/>
            <person name="Scheuner C."/>
            <person name="Sibirny A.A."/>
            <person name="Slot J.C."/>
            <person name="Stielow J.B."/>
            <person name="Sun H."/>
            <person name="Kurtzman C.P."/>
            <person name="Blackwell M."/>
            <person name="Grigoriev I.V."/>
            <person name="Jeffries T.W."/>
        </authorList>
    </citation>
    <scope>NUCLEOTIDE SEQUENCE [LARGE SCALE GENOMIC DNA]</scope>
    <source>
        <strain evidence="13">NRRL Y-12698</strain>
    </source>
</reference>
<evidence type="ECO:0000259" key="10">
    <source>
        <dbReference type="PROSITE" id="PS50235"/>
    </source>
</evidence>
<dbReference type="Gene3D" id="3.30.40.10">
    <property type="entry name" value="Zinc/RING finger domain, C3HC4 (zinc finger)"/>
    <property type="match status" value="1"/>
</dbReference>
<evidence type="ECO:0000256" key="4">
    <source>
        <dbReference type="ARBA" id="ARBA00022728"/>
    </source>
</evidence>
<dbReference type="PROSITE" id="PS50235">
    <property type="entry name" value="USP_3"/>
    <property type="match status" value="1"/>
</dbReference>
<keyword evidence="2" id="KW-0507">mRNA processing</keyword>
<proteinExistence type="predicted"/>
<dbReference type="CDD" id="cd02669">
    <property type="entry name" value="Peptidase_C19M"/>
    <property type="match status" value="1"/>
</dbReference>
<dbReference type="GO" id="GO:0000245">
    <property type="term" value="P:spliceosomal complex assembly"/>
    <property type="evidence" value="ECO:0007669"/>
    <property type="project" value="InterPro"/>
</dbReference>
<dbReference type="STRING" id="984486.A0A1E3QWR1"/>
<evidence type="ECO:0000256" key="7">
    <source>
        <dbReference type="ARBA" id="ARBA00023187"/>
    </source>
</evidence>
<dbReference type="Proteomes" id="UP000094336">
    <property type="component" value="Unassembled WGS sequence"/>
</dbReference>
<dbReference type="InterPro" id="IPR001394">
    <property type="entry name" value="Peptidase_C19_UCH"/>
</dbReference>
<keyword evidence="8" id="KW-0539">Nucleus</keyword>
<keyword evidence="5 9" id="KW-0863">Zinc-finger</keyword>
<protein>
    <recommendedName>
        <fullName evidence="14">USP domain-containing protein</fullName>
    </recommendedName>
</protein>
<dbReference type="PROSITE" id="PS50271">
    <property type="entry name" value="ZF_UBP"/>
    <property type="match status" value="1"/>
</dbReference>
<sequence length="483" mass="55120">MPFDELRNVKRQKVAIESPSDSLDGGDYEDPPQLRPLSEMQTLYLETIDRSRLDFDFEKVCSVSLAKVNVYACLVCSKYFQGRNKASYAYLHSINDDHHVYINLSTLRIYILPENREVTAKNLILEDIKYLVDPAYTPEQIAQLSTRAQAYDLNHKAYRAGYVGLNNINANDYANVVLQLLSHVPPVRDFYLANPALIAANELNSKFGLLVRKMWSSKLFKAHVSPHELLQYIDIASKNTFTITNQKEPKDLFVWLLNQLHAPLAKVMPKGTVIARAFQGKIRIMTQKVVASTNKNTNTVQFTTDTAITTSDTRFWILTLDLPSQLLFKKDNLLNGQAAIAQCSLLQLLAKYNGYTVTSSPGAVRKYKIIKLPKYLILHFNRFPQGMDHADRNQTVVKFPTVLDMAPYVENQTAPLHYKLLGNAIHEVVTDENNGVEGKDRSLWKVQLEDGKGWVRIHDLKVDEIEKELLFLEESYVQIWARV</sequence>
<evidence type="ECO:0000256" key="6">
    <source>
        <dbReference type="ARBA" id="ARBA00022833"/>
    </source>
</evidence>
<comment type="subcellular location">
    <subcellularLocation>
        <location evidence="1">Nucleus</location>
    </subcellularLocation>
</comment>
<dbReference type="InterPro" id="IPR028889">
    <property type="entry name" value="USP"/>
</dbReference>
<evidence type="ECO:0000259" key="11">
    <source>
        <dbReference type="PROSITE" id="PS50271"/>
    </source>
</evidence>
<dbReference type="Pfam" id="PF00443">
    <property type="entry name" value="UCH"/>
    <property type="match status" value="1"/>
</dbReference>
<dbReference type="GO" id="GO:0008270">
    <property type="term" value="F:zinc ion binding"/>
    <property type="evidence" value="ECO:0007669"/>
    <property type="project" value="UniProtKB-KW"/>
</dbReference>
<feature type="domain" description="UBP-type" evidence="11">
    <location>
        <begin position="40"/>
        <end position="139"/>
    </location>
</feature>
<dbReference type="AlphaFoldDB" id="A0A1E3QWR1"/>
<keyword evidence="13" id="KW-1185">Reference proteome</keyword>
<keyword evidence="7" id="KW-0508">mRNA splicing</keyword>
<feature type="domain" description="USP" evidence="10">
    <location>
        <begin position="163"/>
        <end position="483"/>
    </location>
</feature>